<sequence>MGEALGEENGDGKKEMAAIDESEYSHYALISFFGAACLYSPVSARPNFVTSYTENQNKFALALLEKAKSICESHGVNAETITEEGDPRTAICNAVEKYNIDLLVLGECGLGKIKRAIVGSVSNYCLHNAKCTVLVAKKPK</sequence>
<reference evidence="1 2" key="1">
    <citation type="journal article" date="2022" name="DNA Res.">
        <title>Chromosomal-level genome assembly of the orchid tree Bauhinia variegata (Leguminosae; Cercidoideae) supports the allotetraploid origin hypothesis of Bauhinia.</title>
        <authorList>
            <person name="Zhong Y."/>
            <person name="Chen Y."/>
            <person name="Zheng D."/>
            <person name="Pang J."/>
            <person name="Liu Y."/>
            <person name="Luo S."/>
            <person name="Meng S."/>
            <person name="Qian L."/>
            <person name="Wei D."/>
            <person name="Dai S."/>
            <person name="Zhou R."/>
        </authorList>
    </citation>
    <scope>NUCLEOTIDE SEQUENCE [LARGE SCALE GENOMIC DNA]</scope>
    <source>
        <strain evidence="1">BV-YZ2020</strain>
    </source>
</reference>
<protein>
    <submittedName>
        <fullName evidence="1">Uncharacterized protein</fullName>
    </submittedName>
</protein>
<name>A0ACB9QAI6_BAUVA</name>
<proteinExistence type="predicted"/>
<accession>A0ACB9QAI6</accession>
<dbReference type="EMBL" id="CM039426">
    <property type="protein sequence ID" value="KAI4357807.1"/>
    <property type="molecule type" value="Genomic_DNA"/>
</dbReference>
<keyword evidence="2" id="KW-1185">Reference proteome</keyword>
<organism evidence="1 2">
    <name type="scientific">Bauhinia variegata</name>
    <name type="common">Purple orchid tree</name>
    <name type="synonym">Phanera variegata</name>
    <dbReference type="NCBI Taxonomy" id="167791"/>
    <lineage>
        <taxon>Eukaryota</taxon>
        <taxon>Viridiplantae</taxon>
        <taxon>Streptophyta</taxon>
        <taxon>Embryophyta</taxon>
        <taxon>Tracheophyta</taxon>
        <taxon>Spermatophyta</taxon>
        <taxon>Magnoliopsida</taxon>
        <taxon>eudicotyledons</taxon>
        <taxon>Gunneridae</taxon>
        <taxon>Pentapetalae</taxon>
        <taxon>rosids</taxon>
        <taxon>fabids</taxon>
        <taxon>Fabales</taxon>
        <taxon>Fabaceae</taxon>
        <taxon>Cercidoideae</taxon>
        <taxon>Cercideae</taxon>
        <taxon>Bauhiniinae</taxon>
        <taxon>Bauhinia</taxon>
    </lineage>
</organism>
<evidence type="ECO:0000313" key="1">
    <source>
        <dbReference type="EMBL" id="KAI4357807.1"/>
    </source>
</evidence>
<comment type="caution">
    <text evidence="1">The sequence shown here is derived from an EMBL/GenBank/DDBJ whole genome shotgun (WGS) entry which is preliminary data.</text>
</comment>
<gene>
    <name evidence="1" type="ORF">L6164_001731</name>
</gene>
<dbReference type="Proteomes" id="UP000828941">
    <property type="component" value="Chromosome 1"/>
</dbReference>
<evidence type="ECO:0000313" key="2">
    <source>
        <dbReference type="Proteomes" id="UP000828941"/>
    </source>
</evidence>